<reference evidence="1 2" key="1">
    <citation type="submission" date="2018-08" db="EMBL/GenBank/DDBJ databases">
        <title>Genome and evolution of the arbuscular mycorrhizal fungus Diversispora epigaea (formerly Glomus versiforme) and its bacterial endosymbionts.</title>
        <authorList>
            <person name="Sun X."/>
            <person name="Fei Z."/>
            <person name="Harrison M."/>
        </authorList>
    </citation>
    <scope>NUCLEOTIDE SEQUENCE [LARGE SCALE GENOMIC DNA]</scope>
    <source>
        <strain evidence="1 2">IT104</strain>
    </source>
</reference>
<dbReference type="Proteomes" id="UP000266861">
    <property type="component" value="Unassembled WGS sequence"/>
</dbReference>
<dbReference type="AlphaFoldDB" id="A0A397JAY7"/>
<organism evidence="1 2">
    <name type="scientific">Diversispora epigaea</name>
    <dbReference type="NCBI Taxonomy" id="1348612"/>
    <lineage>
        <taxon>Eukaryota</taxon>
        <taxon>Fungi</taxon>
        <taxon>Fungi incertae sedis</taxon>
        <taxon>Mucoromycota</taxon>
        <taxon>Glomeromycotina</taxon>
        <taxon>Glomeromycetes</taxon>
        <taxon>Diversisporales</taxon>
        <taxon>Diversisporaceae</taxon>
        <taxon>Diversispora</taxon>
    </lineage>
</organism>
<gene>
    <name evidence="1" type="ORF">Glove_114g107</name>
</gene>
<proteinExistence type="predicted"/>
<dbReference type="OrthoDB" id="2442399at2759"/>
<protein>
    <submittedName>
        <fullName evidence="1">Uncharacterized protein</fullName>
    </submittedName>
</protein>
<keyword evidence="2" id="KW-1185">Reference proteome</keyword>
<evidence type="ECO:0000313" key="2">
    <source>
        <dbReference type="Proteomes" id="UP000266861"/>
    </source>
</evidence>
<dbReference type="EMBL" id="PQFF01000106">
    <property type="protein sequence ID" value="RHZ82143.1"/>
    <property type="molecule type" value="Genomic_DNA"/>
</dbReference>
<comment type="caution">
    <text evidence="1">The sequence shown here is derived from an EMBL/GenBank/DDBJ whole genome shotgun (WGS) entry which is preliminary data.</text>
</comment>
<sequence>MFHVSLSMIPNYLSDTEIPINIYSDRKLIKTCYADLLIAETRPASDGCNRNCDVMESRVNKVEAMSECDLRQLKCGNGEQFDKSKTMEQILNDGREQLLVYVHNLNEQDIRNHYEFVTSVFVVLTVGSRKFLWNKVYPL</sequence>
<name>A0A397JAY7_9GLOM</name>
<evidence type="ECO:0000313" key="1">
    <source>
        <dbReference type="EMBL" id="RHZ82143.1"/>
    </source>
</evidence>
<accession>A0A397JAY7</accession>